<reference evidence="1" key="2">
    <citation type="submission" date="2015-06" db="UniProtKB">
        <authorList>
            <consortium name="EnsemblMetazoa"/>
        </authorList>
    </citation>
    <scope>IDENTIFICATION</scope>
</reference>
<dbReference type="Proteomes" id="UP000015102">
    <property type="component" value="Unassembled WGS sequence"/>
</dbReference>
<proteinExistence type="predicted"/>
<dbReference type="AlphaFoldDB" id="T1H1W2"/>
<dbReference type="HOGENOM" id="CLU_2657292_0_0_1"/>
<protein>
    <submittedName>
        <fullName evidence="1">Uncharacterized protein</fullName>
    </submittedName>
</protein>
<name>T1H1W2_MEGSC</name>
<dbReference type="EnsemblMetazoa" id="MESCA010183-RA">
    <property type="protein sequence ID" value="MESCA010183-PA"/>
    <property type="gene ID" value="MESCA010183"/>
</dbReference>
<dbReference type="EMBL" id="CAQQ02381816">
    <property type="status" value="NOT_ANNOTATED_CDS"/>
    <property type="molecule type" value="Genomic_DNA"/>
</dbReference>
<reference evidence="2" key="1">
    <citation type="submission" date="2013-02" db="EMBL/GenBank/DDBJ databases">
        <authorList>
            <person name="Hughes D."/>
        </authorList>
    </citation>
    <scope>NUCLEOTIDE SEQUENCE</scope>
    <source>
        <strain>Durham</strain>
        <strain evidence="2">NC isolate 2 -- Noor lab</strain>
    </source>
</reference>
<sequence>MEVSNAHGWKFAPRVGNGIRERRLNAISHSHILFIYEYVFLRQCYCVCDIKGNVRHKCRKCSTQAKLSTFLNTFRY</sequence>
<evidence type="ECO:0000313" key="2">
    <source>
        <dbReference type="Proteomes" id="UP000015102"/>
    </source>
</evidence>
<organism evidence="1 2">
    <name type="scientific">Megaselia scalaris</name>
    <name type="common">Humpbacked fly</name>
    <name type="synonym">Phora scalaris</name>
    <dbReference type="NCBI Taxonomy" id="36166"/>
    <lineage>
        <taxon>Eukaryota</taxon>
        <taxon>Metazoa</taxon>
        <taxon>Ecdysozoa</taxon>
        <taxon>Arthropoda</taxon>
        <taxon>Hexapoda</taxon>
        <taxon>Insecta</taxon>
        <taxon>Pterygota</taxon>
        <taxon>Neoptera</taxon>
        <taxon>Endopterygota</taxon>
        <taxon>Diptera</taxon>
        <taxon>Brachycera</taxon>
        <taxon>Muscomorpha</taxon>
        <taxon>Platypezoidea</taxon>
        <taxon>Phoridae</taxon>
        <taxon>Megaseliini</taxon>
        <taxon>Megaselia</taxon>
    </lineage>
</organism>
<dbReference type="EMBL" id="CAQQ02381815">
    <property type="status" value="NOT_ANNOTATED_CDS"/>
    <property type="molecule type" value="Genomic_DNA"/>
</dbReference>
<accession>T1H1W2</accession>
<keyword evidence="2" id="KW-1185">Reference proteome</keyword>
<evidence type="ECO:0000313" key="1">
    <source>
        <dbReference type="EnsemblMetazoa" id="MESCA010183-PA"/>
    </source>
</evidence>